<evidence type="ECO:0000313" key="3">
    <source>
        <dbReference type="Proteomes" id="UP000256334"/>
    </source>
</evidence>
<keyword evidence="1" id="KW-0472">Membrane</keyword>
<name>A0A3D9DRK5_9GAMM</name>
<evidence type="ECO:0000313" key="2">
    <source>
        <dbReference type="EMBL" id="REC93347.1"/>
    </source>
</evidence>
<dbReference type="AlphaFoldDB" id="A0A3D9DRK5"/>
<comment type="caution">
    <text evidence="2">The sequence shown here is derived from an EMBL/GenBank/DDBJ whole genome shotgun (WGS) entry which is preliminary data.</text>
</comment>
<keyword evidence="3" id="KW-1185">Reference proteome</keyword>
<dbReference type="Proteomes" id="UP000256334">
    <property type="component" value="Unassembled WGS sequence"/>
</dbReference>
<protein>
    <submittedName>
        <fullName evidence="2">Uncharacterized protein</fullName>
    </submittedName>
</protein>
<sequence>MEPITLLLGGLFSFCTAGLVASGIYAYNVHRRQVKRKQNQS</sequence>
<proteinExistence type="predicted"/>
<keyword evidence="1" id="KW-1133">Transmembrane helix</keyword>
<gene>
    <name evidence="2" type="ORF">C8D72_3391</name>
</gene>
<organism evidence="2 3">
    <name type="scientific">Kushneria indalinina DSM 14324</name>
    <dbReference type="NCBI Taxonomy" id="1122140"/>
    <lineage>
        <taxon>Bacteria</taxon>
        <taxon>Pseudomonadati</taxon>
        <taxon>Pseudomonadota</taxon>
        <taxon>Gammaproteobacteria</taxon>
        <taxon>Oceanospirillales</taxon>
        <taxon>Halomonadaceae</taxon>
        <taxon>Kushneria</taxon>
    </lineage>
</organism>
<dbReference type="EMBL" id="QRDJ01000012">
    <property type="protein sequence ID" value="REC93347.1"/>
    <property type="molecule type" value="Genomic_DNA"/>
</dbReference>
<accession>A0A3D9DRK5</accession>
<reference evidence="2 3" key="1">
    <citation type="submission" date="2018-07" db="EMBL/GenBank/DDBJ databases">
        <title>Genomic Encyclopedia of Type Strains, Phase IV (KMG-IV): sequencing the most valuable type-strain genomes for metagenomic binning, comparative biology and taxonomic classification.</title>
        <authorList>
            <person name="Goeker M."/>
        </authorList>
    </citation>
    <scope>NUCLEOTIDE SEQUENCE [LARGE SCALE GENOMIC DNA]</scope>
    <source>
        <strain evidence="2 3">DSM 14324</strain>
    </source>
</reference>
<evidence type="ECO:0000256" key="1">
    <source>
        <dbReference type="SAM" id="Phobius"/>
    </source>
</evidence>
<keyword evidence="1" id="KW-0812">Transmembrane</keyword>
<feature type="transmembrane region" description="Helical" evidence="1">
    <location>
        <begin position="6"/>
        <end position="27"/>
    </location>
</feature>